<evidence type="ECO:0000313" key="3">
    <source>
        <dbReference type="EMBL" id="URA10673.1"/>
    </source>
</evidence>
<evidence type="ECO:0000259" key="2">
    <source>
        <dbReference type="SMART" id="SM00331"/>
    </source>
</evidence>
<proteinExistence type="predicted"/>
<dbReference type="Proteomes" id="UP001056539">
    <property type="component" value="Chromosome"/>
</dbReference>
<reference evidence="3" key="1">
    <citation type="submission" date="2021-04" db="EMBL/GenBank/DDBJ databases">
        <authorList>
            <person name="Postec A."/>
        </authorList>
    </citation>
    <scope>NUCLEOTIDE SEQUENCE</scope>
    <source>
        <strain evidence="3">F1F22</strain>
    </source>
</reference>
<dbReference type="SMART" id="SM00331">
    <property type="entry name" value="PP2C_SIG"/>
    <property type="match status" value="1"/>
</dbReference>
<evidence type="ECO:0000313" key="4">
    <source>
        <dbReference type="Proteomes" id="UP001056539"/>
    </source>
</evidence>
<dbReference type="EMBL" id="CP073355">
    <property type="protein sequence ID" value="URA10673.1"/>
    <property type="molecule type" value="Genomic_DNA"/>
</dbReference>
<dbReference type="InterPro" id="IPR046342">
    <property type="entry name" value="CBS_dom_sf"/>
</dbReference>
<feature type="domain" description="PPM-type phosphatase" evidence="2">
    <location>
        <begin position="199"/>
        <end position="413"/>
    </location>
</feature>
<dbReference type="KEGG" id="taqu:KDW03_02395"/>
<dbReference type="SUPFAM" id="SSF81606">
    <property type="entry name" value="PP2C-like"/>
    <property type="match status" value="1"/>
</dbReference>
<dbReference type="Gene3D" id="3.60.40.10">
    <property type="entry name" value="PPM-type phosphatase domain"/>
    <property type="match status" value="1"/>
</dbReference>
<dbReference type="AlphaFoldDB" id="A0AAX3BEW7"/>
<dbReference type="Pfam" id="PF07228">
    <property type="entry name" value="SpoIIE"/>
    <property type="match status" value="1"/>
</dbReference>
<sequence length="417" mass="48181">MENPKPIVAQVPEDLPKGEEQTEVFEEHVGFLALKEQKPFKVSGEIALRLISSRFYVHENTKVYDLLQDFQRHPYIPACGVVGEDMKLKGIIVREKFLFALTQPYLLEVYRHRPVLSLIMQAKSYFYHTHIYVLAEELSEHIENREEEFFLLKDEKDGYVGLFSTRDLLIYLSRIMQKDIRAAREVQRNLVPEEIVYHRDVFSFLGGSRPAKEVGGDFYGWKTSQDGIVFLLCDVSGKGPSASLITTSVSGLFHGFEFSLKRMPDFLQMLNAYLFSAFHGEKYLTGIFGFFHEKTGACHLWDMGHGHIVLQRKHRIYLTEVKENNVPIGLFEYISPEPTRIQLHEGDMLVCFSDGIVEQKNGSGDFYGDKRLYRIIKSTLQPQLLIDAVWTDLKNFRGQYPQSDDASLLLLHYHPKE</sequence>
<dbReference type="PANTHER" id="PTHR43156">
    <property type="entry name" value="STAGE II SPORULATION PROTEIN E-RELATED"/>
    <property type="match status" value="1"/>
</dbReference>
<keyword evidence="1" id="KW-0378">Hydrolase</keyword>
<dbReference type="PANTHER" id="PTHR43156:SF2">
    <property type="entry name" value="STAGE II SPORULATION PROTEIN E"/>
    <property type="match status" value="1"/>
</dbReference>
<dbReference type="GO" id="GO:0016791">
    <property type="term" value="F:phosphatase activity"/>
    <property type="evidence" value="ECO:0007669"/>
    <property type="project" value="TreeGrafter"/>
</dbReference>
<dbReference type="InterPro" id="IPR036457">
    <property type="entry name" value="PPM-type-like_dom_sf"/>
</dbReference>
<dbReference type="InterPro" id="IPR001932">
    <property type="entry name" value="PPM-type_phosphatase-like_dom"/>
</dbReference>
<dbReference type="InterPro" id="IPR052016">
    <property type="entry name" value="Bact_Sigma-Reg"/>
</dbReference>
<dbReference type="SUPFAM" id="SSF54631">
    <property type="entry name" value="CBS-domain pair"/>
    <property type="match status" value="1"/>
</dbReference>
<name>A0AAX3BEW7_9SPIR</name>
<accession>A0AAX3BEW7</accession>
<organism evidence="3 4">
    <name type="scientific">Thermospira aquatica</name>
    <dbReference type="NCBI Taxonomy" id="2828656"/>
    <lineage>
        <taxon>Bacteria</taxon>
        <taxon>Pseudomonadati</taxon>
        <taxon>Spirochaetota</taxon>
        <taxon>Spirochaetia</taxon>
        <taxon>Brevinematales</taxon>
        <taxon>Thermospiraceae</taxon>
        <taxon>Thermospira</taxon>
    </lineage>
</organism>
<keyword evidence="4" id="KW-1185">Reference proteome</keyword>
<dbReference type="RefSeq" id="WP_271435800.1">
    <property type="nucleotide sequence ID" value="NZ_CP073355.1"/>
</dbReference>
<protein>
    <submittedName>
        <fullName evidence="3">SpoIIE family protein phosphatase</fullName>
    </submittedName>
</protein>
<evidence type="ECO:0000256" key="1">
    <source>
        <dbReference type="ARBA" id="ARBA00022801"/>
    </source>
</evidence>
<reference evidence="3" key="2">
    <citation type="submission" date="2022-06" db="EMBL/GenBank/DDBJ databases">
        <title>Thermospira aquatica gen. nov., sp. nov.</title>
        <authorList>
            <person name="Ben Ali Gam Z."/>
            <person name="Labat M."/>
        </authorList>
    </citation>
    <scope>NUCLEOTIDE SEQUENCE</scope>
    <source>
        <strain evidence="3">F1F22</strain>
    </source>
</reference>
<gene>
    <name evidence="3" type="ORF">KDW03_02395</name>
</gene>